<dbReference type="RefSeq" id="WP_023322559.1">
    <property type="nucleotide sequence ID" value="NZ_BIGP01000001.1"/>
</dbReference>
<proteinExistence type="predicted"/>
<evidence type="ECO:0000313" key="1">
    <source>
        <dbReference type="EMBL" id="STS90532.1"/>
    </source>
</evidence>
<gene>
    <name evidence="1" type="ORF">NCTC9177_04429</name>
</gene>
<comment type="caution">
    <text evidence="1">The sequence shown here is derived from an EMBL/GenBank/DDBJ whole genome shotgun (WGS) entry which is preliminary data.</text>
</comment>
<dbReference type="PROSITE" id="PS51257">
    <property type="entry name" value="PROKAR_LIPOPROTEIN"/>
    <property type="match status" value="1"/>
</dbReference>
<dbReference type="EMBL" id="UGKR01000003">
    <property type="protein sequence ID" value="STS90532.1"/>
    <property type="molecule type" value="Genomic_DNA"/>
</dbReference>
<sequence>MRILKIVVTGTVLLLAACAEPQSQSVLSMTKVLASESTNLSIVECSLGIKMLDDKGNSYQDTSGICVNEMNLRLKSGTMTQAELEIDKNRAQNEIAQYQQQLAIAAANDREERKEQADRQNAFQIRNAICQNRIGGCNY</sequence>
<name>A0A7H4MJN2_KLEVA</name>
<evidence type="ECO:0008006" key="3">
    <source>
        <dbReference type="Google" id="ProtNLM"/>
    </source>
</evidence>
<reference evidence="1 2" key="1">
    <citation type="submission" date="2018-06" db="EMBL/GenBank/DDBJ databases">
        <authorList>
            <consortium name="Pathogen Informatics"/>
            <person name="Doyle S."/>
        </authorList>
    </citation>
    <scope>NUCLEOTIDE SEQUENCE [LARGE SCALE GENOMIC DNA]</scope>
    <source>
        <strain evidence="1 2">NCTC9177</strain>
    </source>
</reference>
<evidence type="ECO:0000313" key="2">
    <source>
        <dbReference type="Proteomes" id="UP000254545"/>
    </source>
</evidence>
<protein>
    <recommendedName>
        <fullName evidence="3">Lipoprotein</fullName>
    </recommendedName>
</protein>
<organism evidence="1 2">
    <name type="scientific">Klebsiella variicola</name>
    <dbReference type="NCBI Taxonomy" id="244366"/>
    <lineage>
        <taxon>Bacteria</taxon>
        <taxon>Pseudomonadati</taxon>
        <taxon>Pseudomonadota</taxon>
        <taxon>Gammaproteobacteria</taxon>
        <taxon>Enterobacterales</taxon>
        <taxon>Enterobacteriaceae</taxon>
        <taxon>Klebsiella/Raoultella group</taxon>
        <taxon>Klebsiella</taxon>
        <taxon>Klebsiella pneumoniae complex</taxon>
    </lineage>
</organism>
<dbReference type="Proteomes" id="UP000254545">
    <property type="component" value="Unassembled WGS sequence"/>
</dbReference>
<dbReference type="AlphaFoldDB" id="A0A7H4MJN2"/>
<accession>A0A7H4MJN2</accession>